<dbReference type="OrthoDB" id="134501at2"/>
<evidence type="ECO:0000313" key="2">
    <source>
        <dbReference type="EMBL" id="QDY78055.1"/>
    </source>
</evidence>
<dbReference type="InterPro" id="IPR001680">
    <property type="entry name" value="WD40_rpt"/>
</dbReference>
<dbReference type="PROSITE" id="PS50082">
    <property type="entry name" value="WD_REPEATS_2"/>
    <property type="match status" value="1"/>
</dbReference>
<dbReference type="Proteomes" id="UP000320580">
    <property type="component" value="Chromosome"/>
</dbReference>
<accession>A0A5B8J899</accession>
<dbReference type="AlphaFoldDB" id="A0A5B8J899"/>
<dbReference type="KEGG" id="sqz:FQU76_17840"/>
<evidence type="ECO:0000256" key="1">
    <source>
        <dbReference type="PROSITE-ProRule" id="PRU00221"/>
    </source>
</evidence>
<dbReference type="InterPro" id="IPR011047">
    <property type="entry name" value="Quinoprotein_ADH-like_sf"/>
</dbReference>
<dbReference type="EMBL" id="CP042266">
    <property type="protein sequence ID" value="QDY78055.1"/>
    <property type="molecule type" value="Genomic_DNA"/>
</dbReference>
<name>A0A5B8J899_9ACTN</name>
<proteinExistence type="predicted"/>
<keyword evidence="3" id="KW-1185">Reference proteome</keyword>
<dbReference type="InterPro" id="IPR015943">
    <property type="entry name" value="WD40/YVTN_repeat-like_dom_sf"/>
</dbReference>
<keyword evidence="1" id="KW-0853">WD repeat</keyword>
<sequence length="725" mass="77795">MLLLTLSVLLCLASVAGAIAWRESRISERRTVEAEARLTAAVADARRATDPRTAMRLSVAAWRLAETPETREALFAAAAQPYTDVYATALPETIVETNDRWNRLSDDGRTLTSVGPETVARWDVPGRFELPAVPGMGPDARHILDISPDTTKAAYTAADGIRVRDLITGRPADIRYGPVSPRTEPDADYAWFGPGGRTLATHRDGEPVRLFDTGTGRELLRTGPEPHDVRLLRVAPGAGLLTFCPDEGPFQVWDVRTGRRLPTARRGFDPCTGSDDHWFLPDGRSLAVDTDKEIRIRDLRTGRERPAIPTGGPASVAFSADGGHAATITQEEIRLWRLPAGAAPVSVLRVATGHQSLSDLRLNLAEGTIRYRDGRLPGASVWTLSFTLPPPGGPRRSDTPAVSALYGPDGRSLVVQYDGLRRLHELPGGRTLAELPAVRRTEPCRDPCGGMAFAPDGRHLAHIPAPGTVAVHELRTGATRSAPLPADSDGSLAVTSGGRTVLTPRVTMERKTVDVLDTARRRWTTLTEDPHFQLIATAPDGRILSAYRQLTDPGTGRSRTVARGESEVVAAAFSRDGRFLAVTDHFGRTTLWDGTGQELIAVLVDTVPELLLRADGRAPALAFSADGGLLARGDPDGGIRVWDTAAPDSAGSPLPAADGPVLALAFAPDGEELRVTTPSTVLRRYSLSAKEAVRAVCARAGGGPEPVEWAAHLPDVPYREVCPPR</sequence>
<protein>
    <submittedName>
        <fullName evidence="2">WD40 repeat domain-containing protein</fullName>
    </submittedName>
</protein>
<evidence type="ECO:0000313" key="3">
    <source>
        <dbReference type="Proteomes" id="UP000320580"/>
    </source>
</evidence>
<dbReference type="PANTHER" id="PTHR19879:SF9">
    <property type="entry name" value="TRANSCRIPTION INITIATION FACTOR TFIID SUBUNIT 5"/>
    <property type="match status" value="1"/>
</dbReference>
<feature type="repeat" description="WD" evidence="1">
    <location>
        <begin position="620"/>
        <end position="652"/>
    </location>
</feature>
<reference evidence="2 3" key="1">
    <citation type="submission" date="2019-07" db="EMBL/GenBank/DDBJ databases">
        <authorList>
            <person name="Zhu P."/>
        </authorList>
    </citation>
    <scope>NUCLEOTIDE SEQUENCE [LARGE SCALE GENOMIC DNA]</scope>
    <source>
        <strain evidence="2 3">SSL-25</strain>
    </source>
</reference>
<dbReference type="PANTHER" id="PTHR19879">
    <property type="entry name" value="TRANSCRIPTION INITIATION FACTOR TFIID"/>
    <property type="match status" value="1"/>
</dbReference>
<dbReference type="Pfam" id="PF00400">
    <property type="entry name" value="WD40"/>
    <property type="match status" value="1"/>
</dbReference>
<organism evidence="2 3">
    <name type="scientific">Streptomyces qinzhouensis</name>
    <dbReference type="NCBI Taxonomy" id="2599401"/>
    <lineage>
        <taxon>Bacteria</taxon>
        <taxon>Bacillati</taxon>
        <taxon>Actinomycetota</taxon>
        <taxon>Actinomycetes</taxon>
        <taxon>Kitasatosporales</taxon>
        <taxon>Streptomycetaceae</taxon>
        <taxon>Streptomyces</taxon>
    </lineage>
</organism>
<dbReference type="SUPFAM" id="SSF50998">
    <property type="entry name" value="Quinoprotein alcohol dehydrogenase-like"/>
    <property type="match status" value="1"/>
</dbReference>
<dbReference type="Gene3D" id="2.130.10.10">
    <property type="entry name" value="YVTN repeat-like/Quinoprotein amine dehydrogenase"/>
    <property type="match status" value="3"/>
</dbReference>
<gene>
    <name evidence="2" type="ORF">FQU76_17840</name>
</gene>